<evidence type="ECO:0000313" key="1">
    <source>
        <dbReference type="EMBL" id="KWV56216.1"/>
    </source>
</evidence>
<name>A0A109JW58_9HYPH</name>
<dbReference type="PANTHER" id="PTHR47628:SF1">
    <property type="entry name" value="ALIPHATIC AMIDASE EXPRESSION-REGULATING PROTEIN"/>
    <property type="match status" value="1"/>
</dbReference>
<accession>A0A109JW58</accession>
<proteinExistence type="predicted"/>
<dbReference type="InterPro" id="IPR028082">
    <property type="entry name" value="Peripla_BP_I"/>
</dbReference>
<dbReference type="EMBL" id="LNCD01000042">
    <property type="protein sequence ID" value="KWV56216.1"/>
    <property type="molecule type" value="Genomic_DNA"/>
</dbReference>
<gene>
    <name evidence="1" type="ORF">AS026_35435</name>
</gene>
<dbReference type="GO" id="GO:0006865">
    <property type="term" value="P:amino acid transport"/>
    <property type="evidence" value="ECO:0007669"/>
    <property type="project" value="InterPro"/>
</dbReference>
<sequence length="390" mass="42051">MDTRTVVQVGVLFSRSGPYADLGEQGYAGTMAGIAAVNARTGLPFRLEASVADPKGNTDRYAALAAELVSGGEVRHIVGCTTSWSRKEVIPVLEKTQALLWYPCVYEGFEANENVVYVGACANQHILPLLEFALPAFGRRGFLLGSNYIWGWETCRIARDVILRSGGEVLGERHVPLGDADIDRIIDEIHRKKPDFILNSLIGPSSYAFLRAYRALGERDGDFAPGRRPVLSCNLGENEIVKIMPAAEGHYTTATYFETLETQENARFLAGLPKDARAAGISAFFAQAYSAVLLIAAGIEAAGEAAALDVLEAVKARAVETPFGPLRIDPANNHIHVVAHVARATAGGRYDIVRQGRDAIAPDPFLIRSALAVPAIETATTPSRPQLRLV</sequence>
<dbReference type="SUPFAM" id="SSF53822">
    <property type="entry name" value="Periplasmic binding protein-like I"/>
    <property type="match status" value="1"/>
</dbReference>
<organism evidence="1 2">
    <name type="scientific">Rhizobium altiplani</name>
    <dbReference type="NCBI Taxonomy" id="1864509"/>
    <lineage>
        <taxon>Bacteria</taxon>
        <taxon>Pseudomonadati</taxon>
        <taxon>Pseudomonadota</taxon>
        <taxon>Alphaproteobacteria</taxon>
        <taxon>Hyphomicrobiales</taxon>
        <taxon>Rhizobiaceae</taxon>
        <taxon>Rhizobium/Agrobacterium group</taxon>
        <taxon>Rhizobium</taxon>
    </lineage>
</organism>
<reference evidence="1 2" key="1">
    <citation type="submission" date="2015-11" db="EMBL/GenBank/DDBJ databases">
        <title>Draft Genome Sequence of the Strain BR 10423 (Rhizobium sp.) isolated from nodules of Mimosa pudica.</title>
        <authorList>
            <person name="Barauna A.C."/>
            <person name="Zilli J.E."/>
            <person name="Simoes-Araujo J.L."/>
            <person name="Reis V.M."/>
            <person name="James E.K."/>
            <person name="Reis F.B.Jr."/>
            <person name="Rouws L.F."/>
            <person name="Passos S.R."/>
            <person name="Gois S.R."/>
        </authorList>
    </citation>
    <scope>NUCLEOTIDE SEQUENCE [LARGE SCALE GENOMIC DNA]</scope>
    <source>
        <strain evidence="1 2">BR10423</strain>
    </source>
</reference>
<dbReference type="Pfam" id="PF13433">
    <property type="entry name" value="Peripla_BP_5"/>
    <property type="match status" value="1"/>
</dbReference>
<comment type="caution">
    <text evidence="1">The sequence shown here is derived from an EMBL/GenBank/DDBJ whole genome shotgun (WGS) entry which is preliminary data.</text>
</comment>
<protein>
    <recommendedName>
        <fullName evidence="3">Amidase</fullName>
    </recommendedName>
</protein>
<dbReference type="InterPro" id="IPR000709">
    <property type="entry name" value="Leu_Ile_Val-bd"/>
</dbReference>
<dbReference type="AlphaFoldDB" id="A0A109JW58"/>
<keyword evidence="2" id="KW-1185">Reference proteome</keyword>
<evidence type="ECO:0000313" key="2">
    <source>
        <dbReference type="Proteomes" id="UP000068164"/>
    </source>
</evidence>
<dbReference type="PRINTS" id="PR00337">
    <property type="entry name" value="LEUILEVALBP"/>
</dbReference>
<dbReference type="RefSeq" id="WP_062369501.1">
    <property type="nucleotide sequence ID" value="NZ_LNCD01000042.1"/>
</dbReference>
<evidence type="ECO:0008006" key="3">
    <source>
        <dbReference type="Google" id="ProtNLM"/>
    </source>
</evidence>
<dbReference type="PANTHER" id="PTHR47628">
    <property type="match status" value="1"/>
</dbReference>
<dbReference type="Proteomes" id="UP000068164">
    <property type="component" value="Unassembled WGS sequence"/>
</dbReference>
<dbReference type="Gene3D" id="3.40.50.2300">
    <property type="match status" value="2"/>
</dbReference>